<evidence type="ECO:0000256" key="7">
    <source>
        <dbReference type="RuleBase" id="RU363059"/>
    </source>
</evidence>
<keyword evidence="4 7" id="KW-0256">Endoplasmic reticulum</keyword>
<evidence type="ECO:0000256" key="2">
    <source>
        <dbReference type="ARBA" id="ARBA00008917"/>
    </source>
</evidence>
<evidence type="ECO:0000313" key="9">
    <source>
        <dbReference type="EMBL" id="KNC85730.1"/>
    </source>
</evidence>
<dbReference type="Pfam" id="PF04511">
    <property type="entry name" value="DER1"/>
    <property type="match status" value="1"/>
</dbReference>
<reference evidence="9 10" key="1">
    <citation type="submission" date="2011-02" db="EMBL/GenBank/DDBJ databases">
        <title>The Genome Sequence of Sphaeroforma arctica JP610.</title>
        <authorList>
            <consortium name="The Broad Institute Genome Sequencing Platform"/>
            <person name="Russ C."/>
            <person name="Cuomo C."/>
            <person name="Young S.K."/>
            <person name="Zeng Q."/>
            <person name="Gargeya S."/>
            <person name="Alvarado L."/>
            <person name="Berlin A."/>
            <person name="Chapman S.B."/>
            <person name="Chen Z."/>
            <person name="Freedman E."/>
            <person name="Gellesch M."/>
            <person name="Goldberg J."/>
            <person name="Griggs A."/>
            <person name="Gujja S."/>
            <person name="Heilman E."/>
            <person name="Heiman D."/>
            <person name="Howarth C."/>
            <person name="Mehta T."/>
            <person name="Neiman D."/>
            <person name="Pearson M."/>
            <person name="Roberts A."/>
            <person name="Saif S."/>
            <person name="Shea T."/>
            <person name="Shenoy N."/>
            <person name="Sisk P."/>
            <person name="Stolte C."/>
            <person name="Sykes S."/>
            <person name="White J."/>
            <person name="Yandava C."/>
            <person name="Burger G."/>
            <person name="Gray M.W."/>
            <person name="Holland P.W.H."/>
            <person name="King N."/>
            <person name="Lang F.B.F."/>
            <person name="Roger A.J."/>
            <person name="Ruiz-Trillo I."/>
            <person name="Haas B."/>
            <person name="Nusbaum C."/>
            <person name="Birren B."/>
        </authorList>
    </citation>
    <scope>NUCLEOTIDE SEQUENCE [LARGE SCALE GENOMIC DNA]</scope>
    <source>
        <strain evidence="9 10">JP610</strain>
    </source>
</reference>
<evidence type="ECO:0000313" key="10">
    <source>
        <dbReference type="Proteomes" id="UP000054560"/>
    </source>
</evidence>
<sequence>MFFLVRYCRLLEEGSFRGRPADFFFMLLFGAFQIILIAPLTNVFFLGYALTFMLVYVWGRRNLHARMSFLGIFTFTAPYLPWVLLGFSLMLGHSPVIDLMGMGVGHVYYYLEDFYPALSGRRLLKTPQVIKMIFEDQPMVIIPEDQLIPDAPRPGGFDWGRPTGQQNSAGGVDTIQEIPNTSTTNGSSSSHSNADANAAASVSDGGLRQRNVPKDGVSGENDTRNLSNDPAPSDASIQESRKDD</sequence>
<dbReference type="RefSeq" id="XP_014159632.1">
    <property type="nucleotide sequence ID" value="XM_014304157.1"/>
</dbReference>
<evidence type="ECO:0000256" key="5">
    <source>
        <dbReference type="ARBA" id="ARBA00022989"/>
    </source>
</evidence>
<organism evidence="9 10">
    <name type="scientific">Sphaeroforma arctica JP610</name>
    <dbReference type="NCBI Taxonomy" id="667725"/>
    <lineage>
        <taxon>Eukaryota</taxon>
        <taxon>Ichthyosporea</taxon>
        <taxon>Ichthyophonida</taxon>
        <taxon>Sphaeroforma</taxon>
    </lineage>
</organism>
<keyword evidence="10" id="KW-1185">Reference proteome</keyword>
<dbReference type="InterPro" id="IPR007599">
    <property type="entry name" value="DER1"/>
</dbReference>
<feature type="region of interest" description="Disordered" evidence="8">
    <location>
        <begin position="152"/>
        <end position="244"/>
    </location>
</feature>
<dbReference type="Proteomes" id="UP000054560">
    <property type="component" value="Unassembled WGS sequence"/>
</dbReference>
<keyword evidence="3 7" id="KW-0812">Transmembrane</keyword>
<feature type="transmembrane region" description="Helical" evidence="7">
    <location>
        <begin position="69"/>
        <end position="91"/>
    </location>
</feature>
<evidence type="ECO:0000256" key="8">
    <source>
        <dbReference type="SAM" id="MobiDB-lite"/>
    </source>
</evidence>
<comment type="function">
    <text evidence="7">May be involved in the degradation of misfolded endoplasmic reticulum (ER) luminal proteins.</text>
</comment>
<dbReference type="GO" id="GO:0005789">
    <property type="term" value="C:endoplasmic reticulum membrane"/>
    <property type="evidence" value="ECO:0007669"/>
    <property type="project" value="UniProtKB-SubCell"/>
</dbReference>
<comment type="caution">
    <text evidence="7">Lacks conserved residue(s) required for the propagation of feature annotation.</text>
</comment>
<dbReference type="EMBL" id="KQ241687">
    <property type="protein sequence ID" value="KNC85730.1"/>
    <property type="molecule type" value="Genomic_DNA"/>
</dbReference>
<dbReference type="AlphaFoldDB" id="A0A0L0G9Q1"/>
<comment type="similarity">
    <text evidence="2 7">Belongs to the derlin family.</text>
</comment>
<feature type="transmembrane region" description="Helical" evidence="7">
    <location>
        <begin position="24"/>
        <end position="57"/>
    </location>
</feature>
<feature type="compositionally biased region" description="Polar residues" evidence="8">
    <location>
        <begin position="224"/>
        <end position="238"/>
    </location>
</feature>
<feature type="compositionally biased region" description="Low complexity" evidence="8">
    <location>
        <begin position="180"/>
        <end position="203"/>
    </location>
</feature>
<accession>A0A0L0G9Q1</accession>
<dbReference type="GeneID" id="25902608"/>
<evidence type="ECO:0000256" key="1">
    <source>
        <dbReference type="ARBA" id="ARBA00004477"/>
    </source>
</evidence>
<keyword evidence="6 7" id="KW-0472">Membrane</keyword>
<comment type="subcellular location">
    <subcellularLocation>
        <location evidence="1 7">Endoplasmic reticulum membrane</location>
        <topology evidence="1 7">Multi-pass membrane protein</topology>
    </subcellularLocation>
</comment>
<dbReference type="GO" id="GO:0006950">
    <property type="term" value="P:response to stress"/>
    <property type="evidence" value="ECO:0007669"/>
    <property type="project" value="UniProtKB-ARBA"/>
</dbReference>
<dbReference type="eggNOG" id="KOG0858">
    <property type="taxonomic scope" value="Eukaryota"/>
</dbReference>
<protein>
    <recommendedName>
        <fullName evidence="7">Derlin</fullName>
    </recommendedName>
</protein>
<dbReference type="OrthoDB" id="1716531at2759"/>
<evidence type="ECO:0000256" key="6">
    <source>
        <dbReference type="ARBA" id="ARBA00023136"/>
    </source>
</evidence>
<evidence type="ECO:0000256" key="3">
    <source>
        <dbReference type="ARBA" id="ARBA00022692"/>
    </source>
</evidence>
<proteinExistence type="inferred from homology"/>
<keyword evidence="5 7" id="KW-1133">Transmembrane helix</keyword>
<evidence type="ECO:0000256" key="4">
    <source>
        <dbReference type="ARBA" id="ARBA00022824"/>
    </source>
</evidence>
<gene>
    <name evidence="9" type="ORF">SARC_02104</name>
</gene>
<dbReference type="PANTHER" id="PTHR11009">
    <property type="entry name" value="DER1-LIKE PROTEIN, DERLIN"/>
    <property type="match status" value="1"/>
</dbReference>
<dbReference type="STRING" id="667725.A0A0L0G9Q1"/>
<name>A0A0L0G9Q1_9EUKA</name>